<dbReference type="InterPro" id="IPR050235">
    <property type="entry name" value="CK1_Ser-Thr_kinase"/>
</dbReference>
<name>A0AAV7HCW7_COTGL</name>
<keyword evidence="9" id="KW-1185">Reference proteome</keyword>
<dbReference type="EMBL" id="JAHXZJ010002982">
    <property type="protein sequence ID" value="KAH0534553.1"/>
    <property type="molecule type" value="Genomic_DNA"/>
</dbReference>
<dbReference type="InterPro" id="IPR000719">
    <property type="entry name" value="Prot_kinase_dom"/>
</dbReference>
<dbReference type="SMART" id="SM00220">
    <property type="entry name" value="S_TKc"/>
    <property type="match status" value="1"/>
</dbReference>
<evidence type="ECO:0000313" key="9">
    <source>
        <dbReference type="Proteomes" id="UP000826195"/>
    </source>
</evidence>
<organism evidence="8 9">
    <name type="scientific">Cotesia glomerata</name>
    <name type="common">Lepidopteran parasitic wasp</name>
    <name type="synonym">Apanteles glomeratus</name>
    <dbReference type="NCBI Taxonomy" id="32391"/>
    <lineage>
        <taxon>Eukaryota</taxon>
        <taxon>Metazoa</taxon>
        <taxon>Ecdysozoa</taxon>
        <taxon>Arthropoda</taxon>
        <taxon>Hexapoda</taxon>
        <taxon>Insecta</taxon>
        <taxon>Pterygota</taxon>
        <taxon>Neoptera</taxon>
        <taxon>Endopterygota</taxon>
        <taxon>Hymenoptera</taxon>
        <taxon>Apocrita</taxon>
        <taxon>Ichneumonoidea</taxon>
        <taxon>Braconidae</taxon>
        <taxon>Microgastrinae</taxon>
        <taxon>Cotesia</taxon>
    </lineage>
</organism>
<keyword evidence="5" id="KW-0808">Transferase</keyword>
<evidence type="ECO:0000256" key="1">
    <source>
        <dbReference type="ARBA" id="ARBA00012513"/>
    </source>
</evidence>
<dbReference type="PROSITE" id="PS00108">
    <property type="entry name" value="PROTEIN_KINASE_ST"/>
    <property type="match status" value="1"/>
</dbReference>
<dbReference type="InterPro" id="IPR008271">
    <property type="entry name" value="Ser/Thr_kinase_AS"/>
</dbReference>
<feature type="domain" description="Protein kinase" evidence="7">
    <location>
        <begin position="35"/>
        <end position="367"/>
    </location>
</feature>
<feature type="region of interest" description="Disordered" evidence="6">
    <location>
        <begin position="439"/>
        <end position="477"/>
    </location>
</feature>
<proteinExistence type="inferred from homology"/>
<dbReference type="PROSITE" id="PS50011">
    <property type="entry name" value="PROTEIN_KINASE_DOM"/>
    <property type="match status" value="1"/>
</dbReference>
<comment type="caution">
    <text evidence="8">The sequence shown here is derived from an EMBL/GenBank/DDBJ whole genome shotgun (WGS) entry which is preliminary data.</text>
</comment>
<protein>
    <recommendedName>
        <fullName evidence="1">non-specific serine/threonine protein kinase</fullName>
        <ecNumber evidence="1">2.7.11.1</ecNumber>
    </recommendedName>
</protein>
<keyword evidence="2 4" id="KW-0547">Nucleotide-binding</keyword>
<accession>A0AAV7HCW7</accession>
<keyword evidence="5" id="KW-0723">Serine/threonine-protein kinase</keyword>
<evidence type="ECO:0000256" key="5">
    <source>
        <dbReference type="RuleBase" id="RU000304"/>
    </source>
</evidence>
<dbReference type="PROSITE" id="PS00107">
    <property type="entry name" value="PROTEIN_KINASE_ATP"/>
    <property type="match status" value="1"/>
</dbReference>
<sequence>MAANKKKPRKGANGYKLPEALPEGEILQDLSKHQWILGKSIGTGGFGEIYSAASSNKPKNLSAVIKIEPHGNGPLFVEMHFYMRNAKPDDINSWRSSKKLTHLGMPKFLGSGSHEYKSQRYRFLVMERYGKDLWKLFLEKRRKFSSQEVINYSLQVIDALEYIHNRTYVHADIKGANLLMDLKDENKIYLVDFGLASHYTSKDFKPDPKKAHNGTIEYTSRDAHSGVPTMRGDLEILLYNVIQWITGSLPWEGILKDCVAVQKAKEKAFQDVDSFLEGLEGREGVPGFVGEFMKLVSKLKFNQAPDYDKCREIFEEGKKEKKDKGRKTREIKTRVEEVKEDSRRVRERTPKRTPEPARRKREGTPKLEKAEIPRRKSPRVKPQVSLDESTVGVVVDCKREKLRDVKAIVEAMDSDSETEYDVKIVKKKKVEKKIVRRARKKSEDEEEIMPRGTKSRQAKVSKVTRQATVDSDEDMFD</sequence>
<dbReference type="InterPro" id="IPR011009">
    <property type="entry name" value="Kinase-like_dom_sf"/>
</dbReference>
<dbReference type="GO" id="GO:0004674">
    <property type="term" value="F:protein serine/threonine kinase activity"/>
    <property type="evidence" value="ECO:0007669"/>
    <property type="project" value="UniProtKB-KW"/>
</dbReference>
<comment type="similarity">
    <text evidence="5">Belongs to the protein kinase superfamily.</text>
</comment>
<evidence type="ECO:0000256" key="4">
    <source>
        <dbReference type="PROSITE-ProRule" id="PRU10141"/>
    </source>
</evidence>
<keyword evidence="5" id="KW-0418">Kinase</keyword>
<evidence type="ECO:0000256" key="3">
    <source>
        <dbReference type="ARBA" id="ARBA00022840"/>
    </source>
</evidence>
<feature type="compositionally biased region" description="Basic and acidic residues" evidence="6">
    <location>
        <begin position="336"/>
        <end position="374"/>
    </location>
</feature>
<gene>
    <name evidence="8" type="ORF">KQX54_005203</name>
</gene>
<dbReference type="Proteomes" id="UP000826195">
    <property type="component" value="Unassembled WGS sequence"/>
</dbReference>
<evidence type="ECO:0000313" key="8">
    <source>
        <dbReference type="EMBL" id="KAH0534553.1"/>
    </source>
</evidence>
<dbReference type="EC" id="2.7.11.1" evidence="1"/>
<dbReference type="Pfam" id="PF00069">
    <property type="entry name" value="Pkinase"/>
    <property type="match status" value="1"/>
</dbReference>
<keyword evidence="3 4" id="KW-0067">ATP-binding</keyword>
<dbReference type="InterPro" id="IPR017441">
    <property type="entry name" value="Protein_kinase_ATP_BS"/>
</dbReference>
<evidence type="ECO:0000256" key="2">
    <source>
        <dbReference type="ARBA" id="ARBA00022741"/>
    </source>
</evidence>
<dbReference type="AlphaFoldDB" id="A0AAV7HCW7"/>
<dbReference type="Gene3D" id="1.10.510.10">
    <property type="entry name" value="Transferase(Phosphotransferase) domain 1"/>
    <property type="match status" value="1"/>
</dbReference>
<feature type="region of interest" description="Disordered" evidence="6">
    <location>
        <begin position="336"/>
        <end position="384"/>
    </location>
</feature>
<dbReference type="SUPFAM" id="SSF56112">
    <property type="entry name" value="Protein kinase-like (PK-like)"/>
    <property type="match status" value="1"/>
</dbReference>
<reference evidence="8 9" key="1">
    <citation type="journal article" date="2021" name="J. Hered.">
        <title>A chromosome-level genome assembly of the parasitoid wasp, Cotesia glomerata (Hymenoptera: Braconidae).</title>
        <authorList>
            <person name="Pinto B.J."/>
            <person name="Weis J.J."/>
            <person name="Gamble T."/>
            <person name="Ode P.J."/>
            <person name="Paul R."/>
            <person name="Zaspel J.M."/>
        </authorList>
    </citation>
    <scope>NUCLEOTIDE SEQUENCE [LARGE SCALE GENOMIC DNA]</scope>
    <source>
        <strain evidence="8">CgM1</strain>
    </source>
</reference>
<dbReference type="PANTHER" id="PTHR11909">
    <property type="entry name" value="CASEIN KINASE-RELATED"/>
    <property type="match status" value="1"/>
</dbReference>
<feature type="binding site" evidence="4">
    <location>
        <position position="66"/>
    </location>
    <ligand>
        <name>ATP</name>
        <dbReference type="ChEBI" id="CHEBI:30616"/>
    </ligand>
</feature>
<dbReference type="GO" id="GO:0005524">
    <property type="term" value="F:ATP binding"/>
    <property type="evidence" value="ECO:0007669"/>
    <property type="project" value="UniProtKB-UniRule"/>
</dbReference>
<evidence type="ECO:0000256" key="6">
    <source>
        <dbReference type="SAM" id="MobiDB-lite"/>
    </source>
</evidence>
<evidence type="ECO:0000259" key="7">
    <source>
        <dbReference type="PROSITE" id="PS50011"/>
    </source>
</evidence>